<dbReference type="PANTHER" id="PTHR32347">
    <property type="entry name" value="EFFLUX SYSTEM COMPONENT YKNX-RELATED"/>
    <property type="match status" value="1"/>
</dbReference>
<sequence>MPRVLIKSPCANFSRFKWHIFSIHVARYSRYQTLQEQYLHKEIKAPFSGIVLRTTQGESGKLLTIQTGVRVTEGMPLLEVMDTTQYQVLAQVEETDLTKLKEGQAVKISGEGFIALPR</sequence>
<dbReference type="Proteomes" id="UP001214757">
    <property type="component" value="Unassembled WGS sequence"/>
</dbReference>
<evidence type="ECO:0000256" key="1">
    <source>
        <dbReference type="ARBA" id="ARBA00004196"/>
    </source>
</evidence>
<evidence type="ECO:0000313" key="4">
    <source>
        <dbReference type="Proteomes" id="UP001214757"/>
    </source>
</evidence>
<dbReference type="EMBL" id="JAQRFO010000001">
    <property type="protein sequence ID" value="MDC9620154.1"/>
    <property type="molecule type" value="Genomic_DNA"/>
</dbReference>
<keyword evidence="2" id="KW-0175">Coiled coil</keyword>
<organism evidence="3 4">
    <name type="scientific">Xenorhabdus aichiensis</name>
    <dbReference type="NCBI Taxonomy" id="3025874"/>
    <lineage>
        <taxon>Bacteria</taxon>
        <taxon>Pseudomonadati</taxon>
        <taxon>Pseudomonadota</taxon>
        <taxon>Gammaproteobacteria</taxon>
        <taxon>Enterobacterales</taxon>
        <taxon>Morganellaceae</taxon>
        <taxon>Xenorhabdus</taxon>
    </lineage>
</organism>
<accession>A0ABT5LXL2</accession>
<protein>
    <submittedName>
        <fullName evidence="3">HlyD family efflux transporter periplasmic adaptor subunit</fullName>
    </submittedName>
</protein>
<gene>
    <name evidence="3" type="ORF">PSI22_00550</name>
</gene>
<comment type="caution">
    <text evidence="3">The sequence shown here is derived from an EMBL/GenBank/DDBJ whole genome shotgun (WGS) entry which is preliminary data.</text>
</comment>
<dbReference type="RefSeq" id="WP_273577827.1">
    <property type="nucleotide sequence ID" value="NZ_JAQRFO010000001.1"/>
</dbReference>
<proteinExistence type="predicted"/>
<comment type="subcellular location">
    <subcellularLocation>
        <location evidence="1">Cell envelope</location>
    </subcellularLocation>
</comment>
<keyword evidence="4" id="KW-1185">Reference proteome</keyword>
<name>A0ABT5LXL2_9GAMM</name>
<dbReference type="Gene3D" id="2.40.30.170">
    <property type="match status" value="1"/>
</dbReference>
<evidence type="ECO:0000313" key="3">
    <source>
        <dbReference type="EMBL" id="MDC9620154.1"/>
    </source>
</evidence>
<dbReference type="InterPro" id="IPR050465">
    <property type="entry name" value="UPF0194_transport"/>
</dbReference>
<evidence type="ECO:0000256" key="2">
    <source>
        <dbReference type="ARBA" id="ARBA00023054"/>
    </source>
</evidence>
<reference evidence="3 4" key="1">
    <citation type="submission" date="2023-02" db="EMBL/GenBank/DDBJ databases">
        <title>Entomopathogenic bacteria.</title>
        <authorList>
            <person name="Machado R.A."/>
        </authorList>
    </citation>
    <scope>NUCLEOTIDE SEQUENCE [LARGE SCALE GENOMIC DNA]</scope>
    <source>
        <strain evidence="3 4">XENO-7</strain>
    </source>
</reference>